<dbReference type="PANTHER" id="PTHR10963:SF60">
    <property type="entry name" value="GRAM-NEGATIVE BACTERIA-BINDING PROTEIN 1-RELATED"/>
    <property type="match status" value="1"/>
</dbReference>
<dbReference type="PANTHER" id="PTHR10963">
    <property type="entry name" value="GLYCOSYL HYDROLASE-RELATED"/>
    <property type="match status" value="1"/>
</dbReference>
<dbReference type="InterPro" id="IPR000757">
    <property type="entry name" value="Beta-glucanase-like"/>
</dbReference>
<gene>
    <name evidence="8" type="primary">LOC117570901</name>
</gene>
<dbReference type="PROSITE" id="PS51762">
    <property type="entry name" value="GH16_2"/>
    <property type="match status" value="1"/>
</dbReference>
<accession>A0A6P8YS40</accession>
<dbReference type="GO" id="GO:0030246">
    <property type="term" value="F:carbohydrate binding"/>
    <property type="evidence" value="ECO:0007669"/>
    <property type="project" value="InterPro"/>
</dbReference>
<reference evidence="8" key="1">
    <citation type="submission" date="2025-08" db="UniProtKB">
        <authorList>
            <consortium name="RefSeq"/>
        </authorList>
    </citation>
    <scope>IDENTIFICATION</scope>
    <source>
        <strain evidence="8">15112-1751.03</strain>
        <tissue evidence="8">Whole Adult</tissue>
    </source>
</reference>
<keyword evidence="2" id="KW-0399">Innate immunity</keyword>
<evidence type="ECO:0000256" key="2">
    <source>
        <dbReference type="ARBA" id="ARBA00022588"/>
    </source>
</evidence>
<organism evidence="7 8">
    <name type="scientific">Drosophila albomicans</name>
    <name type="common">Fruit fly</name>
    <dbReference type="NCBI Taxonomy" id="7291"/>
    <lineage>
        <taxon>Eukaryota</taxon>
        <taxon>Metazoa</taxon>
        <taxon>Ecdysozoa</taxon>
        <taxon>Arthropoda</taxon>
        <taxon>Hexapoda</taxon>
        <taxon>Insecta</taxon>
        <taxon>Pterygota</taxon>
        <taxon>Neoptera</taxon>
        <taxon>Endopterygota</taxon>
        <taxon>Diptera</taxon>
        <taxon>Brachycera</taxon>
        <taxon>Muscomorpha</taxon>
        <taxon>Ephydroidea</taxon>
        <taxon>Drosophilidae</taxon>
        <taxon>Drosophila</taxon>
    </lineage>
</organism>
<feature type="domain" description="CBM39" evidence="6">
    <location>
        <begin position="26"/>
        <end position="120"/>
    </location>
</feature>
<dbReference type="SUPFAM" id="SSF49899">
    <property type="entry name" value="Concanavalin A-like lectins/glucanases"/>
    <property type="match status" value="1"/>
</dbReference>
<dbReference type="PROSITE" id="PS51969">
    <property type="entry name" value="CBM39"/>
    <property type="match status" value="1"/>
</dbReference>
<dbReference type="OrthoDB" id="4781at2759"/>
<sequence>MYWKMWFGTLSVGLMVLSICPQCAAYRIPNVDLVLLNELGFEVSIPDESGMQRVFYMLQVDDICPALMDYITEVSNGSWVTRQKTVLHNNDKLQISVLVQYNDVIYEKSETRVILNDRLLSTRHSISRSIDQLIGQEQCQAIVAADQSPCKPSQSIVANQQSICQGELLFEDNFDGTQLNVSVWTHDVRQRMYHADEELVAFDNATRNSYVKDGRLYIVPTVATDVTTGAFRLGDRCTAVDTPDVECNIAQGSFYKIKPPVYSAQLHTRNSFSFKYGKVVVRAKLPKGDWLFPYIMLQPVSTHAETHYANQLRIAQARGNANLRSNKQEDISGNRLYGGMIVWQHGTALEFLSNHLSKQHYGDEFHNYTMIWHRDKLTLMVDDEIYGELYDGLPFFNERSFIIFGVTVGGFLNFDDSLLPKDVKPYKNREPRAALSFWQHRDVWASTWSKHSAMIIDYVRVSAE</sequence>
<dbReference type="InterPro" id="IPR043030">
    <property type="entry name" value="BGBP_N_sf"/>
</dbReference>
<dbReference type="GO" id="GO:0005975">
    <property type="term" value="P:carbohydrate metabolic process"/>
    <property type="evidence" value="ECO:0007669"/>
    <property type="project" value="InterPro"/>
</dbReference>
<evidence type="ECO:0000313" key="8">
    <source>
        <dbReference type="RefSeq" id="XP_034108697.1"/>
    </source>
</evidence>
<dbReference type="InterPro" id="IPR013320">
    <property type="entry name" value="ConA-like_dom_sf"/>
</dbReference>
<keyword evidence="7" id="KW-1185">Reference proteome</keyword>
<dbReference type="GeneID" id="117570901"/>
<evidence type="ECO:0000256" key="1">
    <source>
        <dbReference type="ARBA" id="ARBA00008781"/>
    </source>
</evidence>
<dbReference type="AlphaFoldDB" id="A0A6P8YS40"/>
<dbReference type="Gene3D" id="2.60.120.200">
    <property type="match status" value="1"/>
</dbReference>
<dbReference type="GO" id="GO:0004553">
    <property type="term" value="F:hydrolase activity, hydrolyzing O-glycosyl compounds"/>
    <property type="evidence" value="ECO:0007669"/>
    <property type="project" value="InterPro"/>
</dbReference>
<dbReference type="Pfam" id="PF15886">
    <property type="entry name" value="CBM39"/>
    <property type="match status" value="1"/>
</dbReference>
<proteinExistence type="inferred from homology"/>
<keyword evidence="3" id="KW-0391">Immunity</keyword>
<feature type="signal peptide" evidence="4">
    <location>
        <begin position="1"/>
        <end position="25"/>
    </location>
</feature>
<evidence type="ECO:0000313" key="7">
    <source>
        <dbReference type="Proteomes" id="UP000515160"/>
    </source>
</evidence>
<dbReference type="Gene3D" id="2.60.40.2140">
    <property type="entry name" value="Beta-1,3-glucan-recognition protein, N-terminal domain"/>
    <property type="match status" value="1"/>
</dbReference>
<evidence type="ECO:0000256" key="4">
    <source>
        <dbReference type="SAM" id="SignalP"/>
    </source>
</evidence>
<comment type="similarity">
    <text evidence="1">Belongs to the insect beta-1,3-glucan binding protein family.</text>
</comment>
<dbReference type="RefSeq" id="XP_034108697.1">
    <property type="nucleotide sequence ID" value="XM_034252806.2"/>
</dbReference>
<feature type="chain" id="PRO_5027755125" evidence="4">
    <location>
        <begin position="26"/>
        <end position="464"/>
    </location>
</feature>
<feature type="domain" description="GH16" evidence="5">
    <location>
        <begin position="152"/>
        <end position="464"/>
    </location>
</feature>
<evidence type="ECO:0000259" key="6">
    <source>
        <dbReference type="PROSITE" id="PS51969"/>
    </source>
</evidence>
<protein>
    <submittedName>
        <fullName evidence="8">Gram-negative bacteria-binding protein 2</fullName>
    </submittedName>
</protein>
<dbReference type="InterPro" id="IPR050546">
    <property type="entry name" value="Glycosyl_Hydrlase_16"/>
</dbReference>
<keyword evidence="4" id="KW-0732">Signal</keyword>
<evidence type="ECO:0000256" key="3">
    <source>
        <dbReference type="ARBA" id="ARBA00022859"/>
    </source>
</evidence>
<evidence type="ECO:0000259" key="5">
    <source>
        <dbReference type="PROSITE" id="PS51762"/>
    </source>
</evidence>
<name>A0A6P8YS40_DROAB</name>
<dbReference type="Proteomes" id="UP000515160">
    <property type="component" value="Chromosome 3"/>
</dbReference>
<dbReference type="GO" id="GO:0045087">
    <property type="term" value="P:innate immune response"/>
    <property type="evidence" value="ECO:0007669"/>
    <property type="project" value="UniProtKB-KW"/>
</dbReference>
<dbReference type="InterPro" id="IPR031756">
    <property type="entry name" value="BGBP_N"/>
</dbReference>